<evidence type="ECO:0000313" key="1">
    <source>
        <dbReference type="EMBL" id="KAK8477934.1"/>
    </source>
</evidence>
<dbReference type="EMBL" id="JBBPBN010001582">
    <property type="protein sequence ID" value="KAK8477934.1"/>
    <property type="molecule type" value="Genomic_DNA"/>
</dbReference>
<dbReference type="Proteomes" id="UP001396334">
    <property type="component" value="Unassembled WGS sequence"/>
</dbReference>
<reference evidence="1 2" key="1">
    <citation type="journal article" date="2024" name="G3 (Bethesda)">
        <title>Genome assembly of Hibiscus sabdariffa L. provides insights into metabolisms of medicinal natural products.</title>
        <authorList>
            <person name="Kim T."/>
        </authorList>
    </citation>
    <scope>NUCLEOTIDE SEQUENCE [LARGE SCALE GENOMIC DNA]</scope>
    <source>
        <strain evidence="1">TK-2024</strain>
        <tissue evidence="1">Old leaves</tissue>
    </source>
</reference>
<dbReference type="InterPro" id="IPR036259">
    <property type="entry name" value="MFS_trans_sf"/>
</dbReference>
<keyword evidence="2" id="KW-1185">Reference proteome</keyword>
<protein>
    <submittedName>
        <fullName evidence="1">Uncharacterized protein</fullName>
    </submittedName>
</protein>
<evidence type="ECO:0000313" key="2">
    <source>
        <dbReference type="Proteomes" id="UP001396334"/>
    </source>
</evidence>
<dbReference type="NCBIfam" id="TIGR01301">
    <property type="entry name" value="GPH_sucrose"/>
    <property type="match status" value="1"/>
</dbReference>
<comment type="caution">
    <text evidence="1">The sequence shown here is derived from an EMBL/GenBank/DDBJ whole genome shotgun (WGS) entry which is preliminary data.</text>
</comment>
<dbReference type="InterPro" id="IPR005989">
    <property type="entry name" value="Suc_symporter_pln"/>
</dbReference>
<dbReference type="PANTHER" id="PTHR19432">
    <property type="entry name" value="SUGAR TRANSPORTER"/>
    <property type="match status" value="1"/>
</dbReference>
<dbReference type="CDD" id="cd17313">
    <property type="entry name" value="MFS_SLC45_SUC"/>
    <property type="match status" value="1"/>
</dbReference>
<sequence length="502" mass="53932">MSSNNMETGQNENPRPLWHMVVVASIVAGIQFGWALQLSLLTPYVQTLGVPYVWVSFIWLCGPISGLLVQPIVGYSSDRCTSRIGRRRSFIVVGACFVALSVFFIGFAKDIGHRVGDSLHSPTKPRAVAIFVIGFWILDVANNMLQGPCRAFLADLSADDHKRMRIANGWFSFFMAIGNILGYAAGSFSNIHKLVPFTLTTACDVYCANLKTCFLIDIVFLMSVTIIAITTVKETPLVSKEAPDGDEGGSSFAFIRELVSAFKTLKKPMWILLLVTCLNWIAWFPFLLYDTDWMGVQVYGGNVKGSVNQQKLFEQGVRAGALGLMINSFVLAFVSLGLEPVSRLIGGVKNLWGVVNFILAACLAGTVGVTKLAEAWRNKLGPQSLPHPPINIKGYALALFGLLGIPLAVTFSIPFALASIYCSDAGAGQGLSLGLLNLSIVIPQMIISVVSGHLGAAFGGRNLPSFVLGSIVPVISAFLAIFALPNPKNQVSLNLGSATAGH</sequence>
<gene>
    <name evidence="1" type="ORF">V6N11_069929</name>
</gene>
<proteinExistence type="predicted"/>
<dbReference type="Gene3D" id="1.20.1250.20">
    <property type="entry name" value="MFS general substrate transporter like domains"/>
    <property type="match status" value="1"/>
</dbReference>
<dbReference type="SUPFAM" id="SSF103473">
    <property type="entry name" value="MFS general substrate transporter"/>
    <property type="match status" value="1"/>
</dbReference>
<organism evidence="1 2">
    <name type="scientific">Hibiscus sabdariffa</name>
    <name type="common">roselle</name>
    <dbReference type="NCBI Taxonomy" id="183260"/>
    <lineage>
        <taxon>Eukaryota</taxon>
        <taxon>Viridiplantae</taxon>
        <taxon>Streptophyta</taxon>
        <taxon>Embryophyta</taxon>
        <taxon>Tracheophyta</taxon>
        <taxon>Spermatophyta</taxon>
        <taxon>Magnoliopsida</taxon>
        <taxon>eudicotyledons</taxon>
        <taxon>Gunneridae</taxon>
        <taxon>Pentapetalae</taxon>
        <taxon>rosids</taxon>
        <taxon>malvids</taxon>
        <taxon>Malvales</taxon>
        <taxon>Malvaceae</taxon>
        <taxon>Malvoideae</taxon>
        <taxon>Hibiscus</taxon>
    </lineage>
</organism>
<name>A0ABR1ZCB7_9ROSI</name>
<dbReference type="Pfam" id="PF13347">
    <property type="entry name" value="MFS_2"/>
    <property type="match status" value="1"/>
</dbReference>
<accession>A0ABR1ZCB7</accession>
<dbReference type="PANTHER" id="PTHR19432:SF68">
    <property type="entry name" value="SUCROSE TRANSPORT PROTEIN SUC8-LIKE"/>
    <property type="match status" value="1"/>
</dbReference>